<feature type="compositionally biased region" description="Low complexity" evidence="1">
    <location>
        <begin position="185"/>
        <end position="227"/>
    </location>
</feature>
<evidence type="ECO:0000313" key="4">
    <source>
        <dbReference type="Proteomes" id="UP001239445"/>
    </source>
</evidence>
<evidence type="ECO:0000313" key="3">
    <source>
        <dbReference type="EMBL" id="KAK1760063.1"/>
    </source>
</evidence>
<reference evidence="3" key="1">
    <citation type="submission" date="2023-06" db="EMBL/GenBank/DDBJ databases">
        <title>Genome-scale phylogeny and comparative genomics of the fungal order Sordariales.</title>
        <authorList>
            <consortium name="Lawrence Berkeley National Laboratory"/>
            <person name="Hensen N."/>
            <person name="Bonometti L."/>
            <person name="Westerberg I."/>
            <person name="Brannstrom I.O."/>
            <person name="Guillou S."/>
            <person name="Cros-Aarteil S."/>
            <person name="Calhoun S."/>
            <person name="Haridas S."/>
            <person name="Kuo A."/>
            <person name="Mondo S."/>
            <person name="Pangilinan J."/>
            <person name="Riley R."/>
            <person name="Labutti K."/>
            <person name="Andreopoulos B."/>
            <person name="Lipzen A."/>
            <person name="Chen C."/>
            <person name="Yanf M."/>
            <person name="Daum C."/>
            <person name="Ng V."/>
            <person name="Clum A."/>
            <person name="Steindorff A."/>
            <person name="Ohm R."/>
            <person name="Martin F."/>
            <person name="Silar P."/>
            <person name="Natvig D."/>
            <person name="Lalanne C."/>
            <person name="Gautier V."/>
            <person name="Ament-Velasquez S.L."/>
            <person name="Kruys A."/>
            <person name="Hutchinson M.I."/>
            <person name="Powell A.J."/>
            <person name="Barry K."/>
            <person name="Miller A.N."/>
            <person name="Grigoriev I.V."/>
            <person name="Debuchy R."/>
            <person name="Gladieux P."/>
            <person name="Thoren M.H."/>
            <person name="Johannesson H."/>
        </authorList>
    </citation>
    <scope>NUCLEOTIDE SEQUENCE</scope>
    <source>
        <strain evidence="3">PSN4</strain>
    </source>
</reference>
<protein>
    <submittedName>
        <fullName evidence="3">Uncharacterized protein</fullName>
    </submittedName>
</protein>
<proteinExistence type="predicted"/>
<evidence type="ECO:0000256" key="1">
    <source>
        <dbReference type="SAM" id="MobiDB-lite"/>
    </source>
</evidence>
<organism evidence="3 4">
    <name type="scientific">Echria macrotheca</name>
    <dbReference type="NCBI Taxonomy" id="438768"/>
    <lineage>
        <taxon>Eukaryota</taxon>
        <taxon>Fungi</taxon>
        <taxon>Dikarya</taxon>
        <taxon>Ascomycota</taxon>
        <taxon>Pezizomycotina</taxon>
        <taxon>Sordariomycetes</taxon>
        <taxon>Sordariomycetidae</taxon>
        <taxon>Sordariales</taxon>
        <taxon>Schizotheciaceae</taxon>
        <taxon>Echria</taxon>
    </lineage>
</organism>
<dbReference type="EMBL" id="MU839827">
    <property type="protein sequence ID" value="KAK1760063.1"/>
    <property type="molecule type" value="Genomic_DNA"/>
</dbReference>
<keyword evidence="4" id="KW-1185">Reference proteome</keyword>
<dbReference type="AlphaFoldDB" id="A0AAJ0FE66"/>
<accession>A0AAJ0FE66</accession>
<gene>
    <name evidence="3" type="ORF">QBC47DRAFT_355280</name>
</gene>
<keyword evidence="2" id="KW-0732">Signal</keyword>
<name>A0AAJ0FE66_9PEZI</name>
<dbReference type="Proteomes" id="UP001239445">
    <property type="component" value="Unassembled WGS sequence"/>
</dbReference>
<evidence type="ECO:0000256" key="2">
    <source>
        <dbReference type="SAM" id="SignalP"/>
    </source>
</evidence>
<feature type="region of interest" description="Disordered" evidence="1">
    <location>
        <begin position="185"/>
        <end position="228"/>
    </location>
</feature>
<comment type="caution">
    <text evidence="3">The sequence shown here is derived from an EMBL/GenBank/DDBJ whole genome shotgun (WGS) entry which is preliminary data.</text>
</comment>
<feature type="chain" id="PRO_5042600387" evidence="2">
    <location>
        <begin position="20"/>
        <end position="243"/>
    </location>
</feature>
<feature type="signal peptide" evidence="2">
    <location>
        <begin position="1"/>
        <end position="19"/>
    </location>
</feature>
<sequence length="243" mass="25643">MRASESILQLLLLGAPVIATSPFWTFAPAQCNINGVLEFLTCRHTISEECLPSLTQQADDFCRDYLGVEPVTITTTLTGDLETATATATELSTTTTTSTDITTTTTFTTEVDLTTTTTVLTSTSTVTWRILVINKRTAMLTESLPVPTGCPDLRTKNLERIAATKLSAACSCLDLTAATSTIDATTTPTTTTTTTETDVSTALETTSTTATESTTTTESSTITSSATQSPVCPLGVLSFVFTT</sequence>